<keyword evidence="1" id="KW-0812">Transmembrane</keyword>
<proteinExistence type="predicted"/>
<keyword evidence="1" id="KW-0472">Membrane</keyword>
<evidence type="ECO:0000313" key="2">
    <source>
        <dbReference type="EMBL" id="XAN07996.1"/>
    </source>
</evidence>
<evidence type="ECO:0000256" key="1">
    <source>
        <dbReference type="SAM" id="Phobius"/>
    </source>
</evidence>
<protein>
    <submittedName>
        <fullName evidence="2">Uncharacterized protein</fullName>
    </submittedName>
</protein>
<gene>
    <name evidence="2" type="ORF">AADG42_12010</name>
</gene>
<name>A0ABZ3FPJ8_9ACTN</name>
<accession>A0ABZ3FPJ8</accession>
<keyword evidence="3" id="KW-1185">Reference proteome</keyword>
<keyword evidence="1" id="KW-1133">Transmembrane helix</keyword>
<dbReference type="Proteomes" id="UP001442841">
    <property type="component" value="Chromosome"/>
</dbReference>
<feature type="transmembrane region" description="Helical" evidence="1">
    <location>
        <begin position="21"/>
        <end position="42"/>
    </location>
</feature>
<dbReference type="EMBL" id="CP154795">
    <property type="protein sequence ID" value="XAN07996.1"/>
    <property type="molecule type" value="Genomic_DNA"/>
</dbReference>
<organism evidence="2 3">
    <name type="scientific">Ammonicoccus fulvus</name>
    <dbReference type="NCBI Taxonomy" id="3138240"/>
    <lineage>
        <taxon>Bacteria</taxon>
        <taxon>Bacillati</taxon>
        <taxon>Actinomycetota</taxon>
        <taxon>Actinomycetes</taxon>
        <taxon>Propionibacteriales</taxon>
        <taxon>Propionibacteriaceae</taxon>
        <taxon>Ammonicoccus</taxon>
    </lineage>
</organism>
<sequence length="189" mass="21126">MSSEHPHLEESQRRRKDRRRRTWIGFSVMVLLIAAAMIALALNAGRWGVPMFGFTNEYGSKCRNDWLGHTCSELTVRDVERHLGVEIPEGARLESGQWRQTHDYELTARLNYPQAEAEAGWKLLEERFGGCREGLPNPLNAVPGLSAHCLMSNEGISATDGNPAPQIWRIATATAPDGSTVVDVFLRSR</sequence>
<reference evidence="2 3" key="1">
    <citation type="submission" date="2024-04" db="EMBL/GenBank/DDBJ databases">
        <title>Isolation of an actinomycete strain from pig manure.</title>
        <authorList>
            <person name="Gong T."/>
            <person name="Yu Z."/>
            <person name="An M."/>
            <person name="Wei C."/>
            <person name="Yang W."/>
            <person name="Liu L."/>
        </authorList>
    </citation>
    <scope>NUCLEOTIDE SEQUENCE [LARGE SCALE GENOMIC DNA]</scope>
    <source>
        <strain evidence="2 3">ZF39</strain>
    </source>
</reference>
<dbReference type="RefSeq" id="WP_425309452.1">
    <property type="nucleotide sequence ID" value="NZ_CP154795.1"/>
</dbReference>
<evidence type="ECO:0000313" key="3">
    <source>
        <dbReference type="Proteomes" id="UP001442841"/>
    </source>
</evidence>